<sequence length="28" mass="3282">MCKKFPALAFQRRYIHGLHEQKQAGCGY</sequence>
<dbReference type="EnsemblPlants" id="Ma04_t19060.1">
    <property type="protein sequence ID" value="Ma04_p19060.1"/>
    <property type="gene ID" value="Ma04_g19060"/>
</dbReference>
<keyword evidence="2" id="KW-1185">Reference proteome</keyword>
<organism evidence="1 2">
    <name type="scientific">Musa acuminata subsp. malaccensis</name>
    <name type="common">Wild banana</name>
    <name type="synonym">Musa malaccensis</name>
    <dbReference type="NCBI Taxonomy" id="214687"/>
    <lineage>
        <taxon>Eukaryota</taxon>
        <taxon>Viridiplantae</taxon>
        <taxon>Streptophyta</taxon>
        <taxon>Embryophyta</taxon>
        <taxon>Tracheophyta</taxon>
        <taxon>Spermatophyta</taxon>
        <taxon>Magnoliopsida</taxon>
        <taxon>Liliopsida</taxon>
        <taxon>Zingiberales</taxon>
        <taxon>Musaceae</taxon>
        <taxon>Musa</taxon>
    </lineage>
</organism>
<protein>
    <submittedName>
        <fullName evidence="1">Uncharacterized protein</fullName>
    </submittedName>
</protein>
<name>A0A804IRD0_MUSAM</name>
<evidence type="ECO:0000313" key="2">
    <source>
        <dbReference type="Proteomes" id="UP000012960"/>
    </source>
</evidence>
<dbReference type="AlphaFoldDB" id="A0A804IRD0"/>
<dbReference type="InParanoid" id="A0A804IRD0"/>
<proteinExistence type="predicted"/>
<dbReference type="Proteomes" id="UP000012960">
    <property type="component" value="Unplaced"/>
</dbReference>
<evidence type="ECO:0000313" key="1">
    <source>
        <dbReference type="EnsemblPlants" id="Ma04_p19060.1"/>
    </source>
</evidence>
<accession>A0A804IRD0</accession>
<dbReference type="Gramene" id="Ma04_t19060.1">
    <property type="protein sequence ID" value="Ma04_p19060.1"/>
    <property type="gene ID" value="Ma04_g19060"/>
</dbReference>
<reference evidence="1" key="1">
    <citation type="submission" date="2021-05" db="UniProtKB">
        <authorList>
            <consortium name="EnsemblPlants"/>
        </authorList>
    </citation>
    <scope>IDENTIFICATION</scope>
    <source>
        <strain evidence="1">subsp. malaccensis</strain>
    </source>
</reference>